<proteinExistence type="predicted"/>
<dbReference type="AlphaFoldDB" id="J3Z179"/>
<reference evidence="1 2" key="1">
    <citation type="journal article" date="2012" name="Mol. Biol. Evol.">
        <title>Genome reduction and co-evolution between the primary and secondary bacterial symbionts of psyllids.</title>
        <authorList>
            <person name="Sloan D.B."/>
            <person name="Moran N.A."/>
        </authorList>
    </citation>
    <scope>NUCLEOTIDE SEQUENCE [LARGE SCALE GENOMIC DNA]</scope>
    <source>
        <strain evidence="1 2">HC</strain>
    </source>
</reference>
<organism evidence="1 2">
    <name type="scientific">Candidatus Carsonella ruddii HC isolate Thao2000</name>
    <dbReference type="NCBI Taxonomy" id="1202538"/>
    <lineage>
        <taxon>Bacteria</taxon>
        <taxon>Pseudomonadati</taxon>
        <taxon>Pseudomonadota</taxon>
        <taxon>Gammaproteobacteria</taxon>
        <taxon>Oceanospirillales</taxon>
        <taxon>Halomonadaceae</taxon>
        <taxon>Zymobacter group</taxon>
        <taxon>Candidatus Carsonella</taxon>
    </lineage>
</organism>
<keyword evidence="1" id="KW-0687">Ribonucleoprotein</keyword>
<dbReference type="HOGENOM" id="CLU_2804548_0_0_6"/>
<dbReference type="KEGG" id="crh:A353_0161"/>
<gene>
    <name evidence="1" type="primary">rplS</name>
    <name evidence="1" type="ORF">A353_0161</name>
</gene>
<dbReference type="GeneID" id="67454688"/>
<keyword evidence="1" id="KW-0689">Ribosomal protein</keyword>
<accession>J3Z179</accession>
<evidence type="ECO:0000313" key="1">
    <source>
        <dbReference type="EMBL" id="AFP83989.1"/>
    </source>
</evidence>
<evidence type="ECO:0000313" key="2">
    <source>
        <dbReference type="Proteomes" id="UP000003934"/>
    </source>
</evidence>
<dbReference type="RefSeq" id="WP_014887289.1">
    <property type="nucleotide sequence ID" value="NC_018416.1"/>
</dbReference>
<sequence length="63" mass="7613">MEIIKKNNNVIITYIINNKINIFFGKIKKIKKITFQIIKKNQEIIIKKIFFVKNPNFISFKKQ</sequence>
<name>J3Z179_CARRU</name>
<dbReference type="STRING" id="1202538.A353_0161"/>
<dbReference type="EMBL" id="CP003543">
    <property type="protein sequence ID" value="AFP83989.1"/>
    <property type="molecule type" value="Genomic_DNA"/>
</dbReference>
<keyword evidence="2" id="KW-1185">Reference proteome</keyword>
<dbReference type="PATRIC" id="fig|1202538.3.peg.133"/>
<dbReference type="GO" id="GO:0005840">
    <property type="term" value="C:ribosome"/>
    <property type="evidence" value="ECO:0007669"/>
    <property type="project" value="UniProtKB-KW"/>
</dbReference>
<dbReference type="Proteomes" id="UP000003934">
    <property type="component" value="Chromosome"/>
</dbReference>
<protein>
    <submittedName>
        <fullName evidence="1">Putative ribosomal protein L19</fullName>
    </submittedName>
</protein>